<feature type="domain" description="Glucose-6-phosphate dehydrogenase C-terminal" evidence="8">
    <location>
        <begin position="210"/>
        <end position="507"/>
    </location>
</feature>
<dbReference type="Pfam" id="PF00479">
    <property type="entry name" value="G6PD_N"/>
    <property type="match status" value="1"/>
</dbReference>
<dbReference type="PRINTS" id="PR00079">
    <property type="entry name" value="G6PDHDRGNASE"/>
</dbReference>
<keyword evidence="6" id="KW-0119">Carbohydrate metabolism</keyword>
<dbReference type="Gene3D" id="3.40.50.720">
    <property type="entry name" value="NAD(P)-binding Rossmann-like Domain"/>
    <property type="match status" value="1"/>
</dbReference>
<sequence length="515" mass="56879">MCNTDIEPCLIVIFGASGDLTARKLIPSLYDLDCLGELPEHLAIMGVSRTELSDEAFRARMHKAVQEHSASFSPERYAAFAKRLHYHAADAATPEAFAGLRERMAQVGKEHSLLRAQGMPNLLFYLSVAPVLYEPIIQNIGDAGLVAEGKRWCAIDPKTLPWQRIIIEKPFGTDLASARLLNQSLGRVFEEEAIFRIDHYLGKELVQNILVLRLANAIFEPLWNRQHVQHVQVTAAETIGVGERAGSFYDGAGAIRDMIQSHLLQVLALVAMEPPSSYTAAAIAQEKIKLLDCAQVPSSEEEVWNRGSLGRYGPSATGPAYVEEPGVDPARRTETFAAMRLGFDNWRWAGVPFFVRSGKRMASKLTEVVVLFKSPPLDMFAKLGAHLPAEPPNRLIISIAPSEGISLRVAGKVPGAGFQIETTKLDMDYVDRFGGEHIDAYGPLILDAVRGDRTLYKHRDEVENGWRIVQPFLDSERLRQGIETYAAGSWGPKRAEAIAAAEGVRWHNPVAGKVR</sequence>
<dbReference type="PANTHER" id="PTHR23429:SF0">
    <property type="entry name" value="GLUCOSE-6-PHOSPHATE 1-DEHYDROGENASE"/>
    <property type="match status" value="1"/>
</dbReference>
<keyword evidence="5 9" id="KW-0560">Oxidoreductase</keyword>
<feature type="domain" description="Glucose-6-phosphate dehydrogenase NAD-binding" evidence="7">
    <location>
        <begin position="12"/>
        <end position="208"/>
    </location>
</feature>
<gene>
    <name evidence="9" type="ORF">MNBD_PLANCTO03-306</name>
</gene>
<evidence type="ECO:0000256" key="5">
    <source>
        <dbReference type="ARBA" id="ARBA00023002"/>
    </source>
</evidence>
<dbReference type="EMBL" id="UOGK01000477">
    <property type="protein sequence ID" value="VAX40980.1"/>
    <property type="molecule type" value="Genomic_DNA"/>
</dbReference>
<comment type="pathway">
    <text evidence="1">Carbohydrate degradation; pentose phosphate pathway; D-ribulose 5-phosphate from D-glucose 6-phosphate (oxidative stage): step 1/3.</text>
</comment>
<dbReference type="GO" id="GO:0005829">
    <property type="term" value="C:cytosol"/>
    <property type="evidence" value="ECO:0007669"/>
    <property type="project" value="TreeGrafter"/>
</dbReference>
<evidence type="ECO:0000259" key="7">
    <source>
        <dbReference type="Pfam" id="PF00479"/>
    </source>
</evidence>
<dbReference type="GO" id="GO:0006006">
    <property type="term" value="P:glucose metabolic process"/>
    <property type="evidence" value="ECO:0007669"/>
    <property type="project" value="UniProtKB-KW"/>
</dbReference>
<keyword evidence="3" id="KW-0313">Glucose metabolism</keyword>
<dbReference type="InterPro" id="IPR022674">
    <property type="entry name" value="G6P_DH_NAD-bd"/>
</dbReference>
<dbReference type="AlphaFoldDB" id="A0A3B1DZ79"/>
<evidence type="ECO:0000256" key="6">
    <source>
        <dbReference type="ARBA" id="ARBA00023277"/>
    </source>
</evidence>
<evidence type="ECO:0000256" key="1">
    <source>
        <dbReference type="ARBA" id="ARBA00004937"/>
    </source>
</evidence>
<name>A0A3B1DZ79_9ZZZZ</name>
<dbReference type="EC" id="1.1.1.49" evidence="9"/>
<keyword evidence="4" id="KW-0521">NADP</keyword>
<evidence type="ECO:0000259" key="8">
    <source>
        <dbReference type="Pfam" id="PF02781"/>
    </source>
</evidence>
<proteinExistence type="inferred from homology"/>
<dbReference type="Pfam" id="PF02781">
    <property type="entry name" value="G6PD_C"/>
    <property type="match status" value="1"/>
</dbReference>
<dbReference type="GO" id="GO:0009051">
    <property type="term" value="P:pentose-phosphate shunt, oxidative branch"/>
    <property type="evidence" value="ECO:0007669"/>
    <property type="project" value="TreeGrafter"/>
</dbReference>
<dbReference type="GO" id="GO:0050661">
    <property type="term" value="F:NADP binding"/>
    <property type="evidence" value="ECO:0007669"/>
    <property type="project" value="InterPro"/>
</dbReference>
<evidence type="ECO:0000256" key="2">
    <source>
        <dbReference type="ARBA" id="ARBA00009975"/>
    </source>
</evidence>
<dbReference type="SUPFAM" id="SSF55347">
    <property type="entry name" value="Glyceraldehyde-3-phosphate dehydrogenase-like, C-terminal domain"/>
    <property type="match status" value="1"/>
</dbReference>
<comment type="similarity">
    <text evidence="2">Belongs to the glucose-6-phosphate dehydrogenase family.</text>
</comment>
<dbReference type="InterPro" id="IPR001282">
    <property type="entry name" value="G6P_DH"/>
</dbReference>
<dbReference type="SUPFAM" id="SSF51735">
    <property type="entry name" value="NAD(P)-binding Rossmann-fold domains"/>
    <property type="match status" value="1"/>
</dbReference>
<evidence type="ECO:0000256" key="3">
    <source>
        <dbReference type="ARBA" id="ARBA00022526"/>
    </source>
</evidence>
<dbReference type="PIRSF" id="PIRSF000110">
    <property type="entry name" value="G6PD"/>
    <property type="match status" value="1"/>
</dbReference>
<dbReference type="NCBIfam" id="TIGR00871">
    <property type="entry name" value="zwf"/>
    <property type="match status" value="1"/>
</dbReference>
<evidence type="ECO:0000256" key="4">
    <source>
        <dbReference type="ARBA" id="ARBA00022857"/>
    </source>
</evidence>
<dbReference type="Gene3D" id="3.30.360.10">
    <property type="entry name" value="Dihydrodipicolinate Reductase, domain 2"/>
    <property type="match status" value="1"/>
</dbReference>
<dbReference type="PROSITE" id="PS00069">
    <property type="entry name" value="G6P_DEHYDROGENASE"/>
    <property type="match status" value="1"/>
</dbReference>
<evidence type="ECO:0000313" key="9">
    <source>
        <dbReference type="EMBL" id="VAX40980.1"/>
    </source>
</evidence>
<dbReference type="UniPathway" id="UPA00115"/>
<dbReference type="InterPro" id="IPR022675">
    <property type="entry name" value="G6P_DH_C"/>
</dbReference>
<dbReference type="HAMAP" id="MF_00966">
    <property type="entry name" value="G6PD"/>
    <property type="match status" value="1"/>
</dbReference>
<dbReference type="PANTHER" id="PTHR23429">
    <property type="entry name" value="GLUCOSE-6-PHOSPHATE 1-DEHYDROGENASE G6PD"/>
    <property type="match status" value="1"/>
</dbReference>
<dbReference type="GO" id="GO:0004345">
    <property type="term" value="F:glucose-6-phosphate dehydrogenase activity"/>
    <property type="evidence" value="ECO:0007669"/>
    <property type="project" value="UniProtKB-EC"/>
</dbReference>
<accession>A0A3B1DZ79</accession>
<dbReference type="InterPro" id="IPR036291">
    <property type="entry name" value="NAD(P)-bd_dom_sf"/>
</dbReference>
<protein>
    <submittedName>
        <fullName evidence="9">Glucose-6-phosphate 1-dehydrogenase</fullName>
        <ecNumber evidence="9">1.1.1.49</ecNumber>
    </submittedName>
</protein>
<organism evidence="9">
    <name type="scientific">hydrothermal vent metagenome</name>
    <dbReference type="NCBI Taxonomy" id="652676"/>
    <lineage>
        <taxon>unclassified sequences</taxon>
        <taxon>metagenomes</taxon>
        <taxon>ecological metagenomes</taxon>
    </lineage>
</organism>
<reference evidence="9" key="1">
    <citation type="submission" date="2018-06" db="EMBL/GenBank/DDBJ databases">
        <authorList>
            <person name="Zhirakovskaya E."/>
        </authorList>
    </citation>
    <scope>NUCLEOTIDE SEQUENCE</scope>
</reference>
<dbReference type="InterPro" id="IPR019796">
    <property type="entry name" value="G6P_DH_AS"/>
</dbReference>